<dbReference type="OrthoDB" id="10021675at2759"/>
<dbReference type="GO" id="GO:0052816">
    <property type="term" value="F:long-chain fatty acyl-CoA hydrolase activity"/>
    <property type="evidence" value="ECO:0007669"/>
    <property type="project" value="TreeGrafter"/>
</dbReference>
<evidence type="ECO:0000256" key="2">
    <source>
        <dbReference type="SAM" id="MobiDB-lite"/>
    </source>
</evidence>
<dbReference type="AlphaFoldDB" id="A0A9D4LNK6"/>
<dbReference type="PANTHER" id="PTHR24139:SF34">
    <property type="entry name" value="85_88 KDA CALCIUM-INDEPENDENT PHOSPHOLIPASE A2"/>
    <property type="match status" value="1"/>
</dbReference>
<sequence length="231" mass="26964">MSNNPTLGILTEINEYNIGRREMDKKPENKARFGTVVSIGCGYVEYAKQSVPDPRMPSLWAFIHQRMRADSNMFFADLLKQVAISHHVPSYRARAWCHMMGVMFYRFSPKLEQNVDLDCVDERLIKEMLLDTKSYIKTPKYEERIKTLAGNLKGTTAIERPNTRSQDRKRRRLAGFIKCTTVIERPNTGIQDRKRRRLAGYLKCTTAIERPNTRSQDRKTPMRIRIHSQQP</sequence>
<keyword evidence="1" id="KW-0378">Hydrolase</keyword>
<feature type="compositionally biased region" description="Basic residues" evidence="2">
    <location>
        <begin position="221"/>
        <end position="231"/>
    </location>
</feature>
<comment type="caution">
    <text evidence="3">The sequence shown here is derived from an EMBL/GenBank/DDBJ whole genome shotgun (WGS) entry which is preliminary data.</text>
</comment>
<dbReference type="Gene3D" id="3.40.1090.10">
    <property type="entry name" value="Cytosolic phospholipase A2 catalytic domain"/>
    <property type="match status" value="1"/>
</dbReference>
<accession>A0A9D4LNK6</accession>
<dbReference type="GO" id="GO:0005739">
    <property type="term" value="C:mitochondrion"/>
    <property type="evidence" value="ECO:0007669"/>
    <property type="project" value="TreeGrafter"/>
</dbReference>
<evidence type="ECO:0000313" key="3">
    <source>
        <dbReference type="EMBL" id="KAH3860847.1"/>
    </source>
</evidence>
<dbReference type="Proteomes" id="UP000828390">
    <property type="component" value="Unassembled WGS sequence"/>
</dbReference>
<feature type="region of interest" description="Disordered" evidence="2">
    <location>
        <begin position="211"/>
        <end position="231"/>
    </location>
</feature>
<proteinExistence type="predicted"/>
<name>A0A9D4LNK6_DREPO</name>
<dbReference type="GO" id="GO:2000304">
    <property type="term" value="P:positive regulation of ceramide biosynthetic process"/>
    <property type="evidence" value="ECO:0007669"/>
    <property type="project" value="TreeGrafter"/>
</dbReference>
<gene>
    <name evidence="3" type="ORF">DPMN_023770</name>
</gene>
<reference evidence="3" key="2">
    <citation type="submission" date="2020-11" db="EMBL/GenBank/DDBJ databases">
        <authorList>
            <person name="McCartney M.A."/>
            <person name="Auch B."/>
            <person name="Kono T."/>
            <person name="Mallez S."/>
            <person name="Becker A."/>
            <person name="Gohl D.M."/>
            <person name="Silverstein K.A.T."/>
            <person name="Koren S."/>
            <person name="Bechman K.B."/>
            <person name="Herman A."/>
            <person name="Abrahante J.E."/>
            <person name="Garbe J."/>
        </authorList>
    </citation>
    <scope>NUCLEOTIDE SEQUENCE</scope>
    <source>
        <strain evidence="3">Duluth1</strain>
        <tissue evidence="3">Whole animal</tissue>
    </source>
</reference>
<dbReference type="EMBL" id="JAIWYP010000002">
    <property type="protein sequence ID" value="KAH3860847.1"/>
    <property type="molecule type" value="Genomic_DNA"/>
</dbReference>
<reference evidence="3" key="1">
    <citation type="journal article" date="2019" name="bioRxiv">
        <title>The Genome of the Zebra Mussel, Dreissena polymorpha: A Resource for Invasive Species Research.</title>
        <authorList>
            <person name="McCartney M.A."/>
            <person name="Auch B."/>
            <person name="Kono T."/>
            <person name="Mallez S."/>
            <person name="Zhang Y."/>
            <person name="Obille A."/>
            <person name="Becker A."/>
            <person name="Abrahante J.E."/>
            <person name="Garbe J."/>
            <person name="Badalamenti J.P."/>
            <person name="Herman A."/>
            <person name="Mangelson H."/>
            <person name="Liachko I."/>
            <person name="Sullivan S."/>
            <person name="Sone E.D."/>
            <person name="Koren S."/>
            <person name="Silverstein K.A.T."/>
            <person name="Beckman K.B."/>
            <person name="Gohl D.M."/>
        </authorList>
    </citation>
    <scope>NUCLEOTIDE SEQUENCE</scope>
    <source>
        <strain evidence="3">Duluth1</strain>
        <tissue evidence="3">Whole animal</tissue>
    </source>
</reference>
<organism evidence="3 4">
    <name type="scientific">Dreissena polymorpha</name>
    <name type="common">Zebra mussel</name>
    <name type="synonym">Mytilus polymorpha</name>
    <dbReference type="NCBI Taxonomy" id="45954"/>
    <lineage>
        <taxon>Eukaryota</taxon>
        <taxon>Metazoa</taxon>
        <taxon>Spiralia</taxon>
        <taxon>Lophotrochozoa</taxon>
        <taxon>Mollusca</taxon>
        <taxon>Bivalvia</taxon>
        <taxon>Autobranchia</taxon>
        <taxon>Heteroconchia</taxon>
        <taxon>Euheterodonta</taxon>
        <taxon>Imparidentia</taxon>
        <taxon>Neoheterodontei</taxon>
        <taxon>Myida</taxon>
        <taxon>Dreissenoidea</taxon>
        <taxon>Dreissenidae</taxon>
        <taxon>Dreissena</taxon>
    </lineage>
</organism>
<evidence type="ECO:0000256" key="1">
    <source>
        <dbReference type="ARBA" id="ARBA00022801"/>
    </source>
</evidence>
<dbReference type="GO" id="GO:0047499">
    <property type="term" value="F:calcium-independent phospholipase A2 activity"/>
    <property type="evidence" value="ECO:0007669"/>
    <property type="project" value="InterPro"/>
</dbReference>
<dbReference type="InterPro" id="IPR047148">
    <property type="entry name" value="PLPL9"/>
</dbReference>
<keyword evidence="4" id="KW-1185">Reference proteome</keyword>
<protein>
    <submittedName>
        <fullName evidence="3">Uncharacterized protein</fullName>
    </submittedName>
</protein>
<evidence type="ECO:0000313" key="4">
    <source>
        <dbReference type="Proteomes" id="UP000828390"/>
    </source>
</evidence>
<feature type="compositionally biased region" description="Basic and acidic residues" evidence="2">
    <location>
        <begin position="211"/>
        <end position="220"/>
    </location>
</feature>
<dbReference type="PANTHER" id="PTHR24139">
    <property type="entry name" value="CALCIUM-INDEPENDENT PHOSPHOLIPASE A2"/>
    <property type="match status" value="1"/>
</dbReference>